<dbReference type="GO" id="GO:0000776">
    <property type="term" value="C:kinetochore"/>
    <property type="evidence" value="ECO:0007669"/>
    <property type="project" value="InterPro"/>
</dbReference>
<gene>
    <name evidence="1" type="ORF">CK820_G0008110</name>
</gene>
<sequence length="48" mass="5053">MEAAETEAEAAALEVLAEVAGILEPVGLQEEAELPAKILVEFVVVCTR</sequence>
<reference evidence="1 2" key="1">
    <citation type="submission" date="2017-12" db="EMBL/GenBank/DDBJ databases">
        <title>High-resolution comparative analysis of great ape genomes.</title>
        <authorList>
            <person name="Pollen A."/>
            <person name="Hastie A."/>
            <person name="Hormozdiari F."/>
            <person name="Dougherty M."/>
            <person name="Liu R."/>
            <person name="Chaisson M."/>
            <person name="Hoppe E."/>
            <person name="Hill C."/>
            <person name="Pang A."/>
            <person name="Hillier L."/>
            <person name="Baker C."/>
            <person name="Armstrong J."/>
            <person name="Shendure J."/>
            <person name="Paten B."/>
            <person name="Wilson R."/>
            <person name="Chao H."/>
            <person name="Schneider V."/>
            <person name="Ventura M."/>
            <person name="Kronenberg Z."/>
            <person name="Murali S."/>
            <person name="Gordon D."/>
            <person name="Cantsilieris S."/>
            <person name="Munson K."/>
            <person name="Nelson B."/>
            <person name="Raja A."/>
            <person name="Underwood J."/>
            <person name="Diekhans M."/>
            <person name="Fiddes I."/>
            <person name="Haussler D."/>
            <person name="Eichler E."/>
        </authorList>
    </citation>
    <scope>NUCLEOTIDE SEQUENCE [LARGE SCALE GENOMIC DNA]</scope>
    <source>
        <strain evidence="1">Yerkes chimp pedigree #C0471</strain>
    </source>
</reference>
<comment type="caution">
    <text evidence="1">The sequence shown here is derived from an EMBL/GenBank/DDBJ whole genome shotgun (WGS) entry which is preliminary data.</text>
</comment>
<evidence type="ECO:0000313" key="2">
    <source>
        <dbReference type="Proteomes" id="UP000236370"/>
    </source>
</evidence>
<dbReference type="AlphaFoldDB" id="A0A2J8NVK3"/>
<evidence type="ECO:0000313" key="1">
    <source>
        <dbReference type="EMBL" id="PNI75795.1"/>
    </source>
</evidence>
<dbReference type="PANTHER" id="PTHR31504:SF1">
    <property type="entry name" value="ZW10 INTERACTOR"/>
    <property type="match status" value="1"/>
</dbReference>
<accession>A0A2J8NVK3</accession>
<organism evidence="1 2">
    <name type="scientific">Pan troglodytes</name>
    <name type="common">Chimpanzee</name>
    <dbReference type="NCBI Taxonomy" id="9598"/>
    <lineage>
        <taxon>Eukaryota</taxon>
        <taxon>Metazoa</taxon>
        <taxon>Chordata</taxon>
        <taxon>Craniata</taxon>
        <taxon>Vertebrata</taxon>
        <taxon>Euteleostomi</taxon>
        <taxon>Mammalia</taxon>
        <taxon>Eutheria</taxon>
        <taxon>Euarchontoglires</taxon>
        <taxon>Primates</taxon>
        <taxon>Haplorrhini</taxon>
        <taxon>Catarrhini</taxon>
        <taxon>Hominidae</taxon>
        <taxon>Pan</taxon>
    </lineage>
</organism>
<dbReference type="PANTHER" id="PTHR31504">
    <property type="entry name" value="ZW10 INTERACTOR ZWINT"/>
    <property type="match status" value="1"/>
</dbReference>
<dbReference type="Proteomes" id="UP000236370">
    <property type="component" value="Unassembled WGS sequence"/>
</dbReference>
<dbReference type="InterPro" id="IPR029092">
    <property type="entry name" value="Zwint-1"/>
</dbReference>
<protein>
    <submittedName>
        <fullName evidence="1">ZWINT isoform 4</fullName>
    </submittedName>
</protein>
<dbReference type="EMBL" id="NBAG03000223">
    <property type="protein sequence ID" value="PNI75795.1"/>
    <property type="molecule type" value="Genomic_DNA"/>
</dbReference>
<name>A0A2J8NVK3_PANTR</name>
<proteinExistence type="predicted"/>